<dbReference type="SUPFAM" id="SSF51735">
    <property type="entry name" value="NAD(P)-binding Rossmann-fold domains"/>
    <property type="match status" value="1"/>
</dbReference>
<gene>
    <name evidence="4" type="ORF">NAF29_06550</name>
</gene>
<evidence type="ECO:0000313" key="5">
    <source>
        <dbReference type="Proteomes" id="UP001165393"/>
    </source>
</evidence>
<dbReference type="AlphaFoldDB" id="A0AA42B7I1"/>
<comment type="similarity">
    <text evidence="1">Belongs to the NAD(P)-dependent epimerase/dehydratase family. SDR39U1 subfamily.</text>
</comment>
<dbReference type="PANTHER" id="PTHR11092">
    <property type="entry name" value="SUGAR NUCLEOTIDE EPIMERASE RELATED"/>
    <property type="match status" value="1"/>
</dbReference>
<dbReference type="EMBL" id="JAMQGP010000002">
    <property type="protein sequence ID" value="MCM2679328.1"/>
    <property type="molecule type" value="Genomic_DNA"/>
</dbReference>
<feature type="domain" description="DUF1731" evidence="3">
    <location>
        <begin position="249"/>
        <end position="295"/>
    </location>
</feature>
<keyword evidence="5" id="KW-1185">Reference proteome</keyword>
<comment type="caution">
    <text evidence="4">The sequence shown here is derived from an EMBL/GenBank/DDBJ whole genome shotgun (WGS) entry which is preliminary data.</text>
</comment>
<evidence type="ECO:0000256" key="1">
    <source>
        <dbReference type="ARBA" id="ARBA00009353"/>
    </source>
</evidence>
<dbReference type="Pfam" id="PF08338">
    <property type="entry name" value="DUF1731"/>
    <property type="match status" value="1"/>
</dbReference>
<dbReference type="InterPro" id="IPR010099">
    <property type="entry name" value="SDR39U1"/>
</dbReference>
<dbReference type="Gene3D" id="3.40.50.720">
    <property type="entry name" value="NAD(P)-binding Rossmann-like Domain"/>
    <property type="match status" value="1"/>
</dbReference>
<accession>A0AA42B7I1</accession>
<dbReference type="InterPro" id="IPR013549">
    <property type="entry name" value="DUF1731"/>
</dbReference>
<name>A0AA42B7I1_9GAMM</name>
<dbReference type="RefSeq" id="WP_251260679.1">
    <property type="nucleotide sequence ID" value="NZ_JAMQGP010000002.1"/>
</dbReference>
<dbReference type="CDD" id="cd05242">
    <property type="entry name" value="SDR_a8"/>
    <property type="match status" value="1"/>
</dbReference>
<dbReference type="NCBIfam" id="TIGR01777">
    <property type="entry name" value="yfcH"/>
    <property type="match status" value="1"/>
</dbReference>
<reference evidence="4 5" key="1">
    <citation type="journal article" date="2013" name="Antonie Van Leeuwenhoek">
        <title>Echinimonas agarilytica gen. nov., sp. nov., a new gammaproteobacterium isolated from the sea urchin Strongylocentrotus intermedius.</title>
        <authorList>
            <person name="Nedashkovskaya O.I."/>
            <person name="Stenkova A.M."/>
            <person name="Zhukova N.V."/>
            <person name="Van Trappen S."/>
            <person name="Lee J.S."/>
            <person name="Kim S.B."/>
        </authorList>
    </citation>
    <scope>NUCLEOTIDE SEQUENCE [LARGE SCALE GENOMIC DNA]</scope>
    <source>
        <strain evidence="4 5">KMM 6351</strain>
    </source>
</reference>
<feature type="domain" description="NAD-dependent epimerase/dehydratase" evidence="2">
    <location>
        <begin position="3"/>
        <end position="221"/>
    </location>
</feature>
<evidence type="ECO:0000259" key="2">
    <source>
        <dbReference type="Pfam" id="PF01370"/>
    </source>
</evidence>
<sequence>MKVLVTGGTGFIGRHLIKHLKHQSDVTVLTRSPNKAYGILGHDIHCLTSLPSGADFDAFDAVINLAGEPIADKRWTERQKQRICDSRWQLTAQLAENIRKSQHPPILISGSAIGFYGSQGCQILDEKSPCHDATDFAHHVCQQWEELARSVNQITRVCIVRTGIVLAPEFGALKKMLPPYRLGLGGPIGDGSQYMSWIHVDDMVRIILFLLENSTVYGTFNATAPNPVSNQAFSETLARTLHRPHIFKTPALVMQLLLGEMSNLLTGGQRVIPKKIEAAGFNFHHPELGPALERLINKSSPLD</sequence>
<protein>
    <submittedName>
        <fullName evidence="4">TIGR01777 family oxidoreductase</fullName>
    </submittedName>
</protein>
<dbReference type="Pfam" id="PF01370">
    <property type="entry name" value="Epimerase"/>
    <property type="match status" value="1"/>
</dbReference>
<evidence type="ECO:0000313" key="4">
    <source>
        <dbReference type="EMBL" id="MCM2679328.1"/>
    </source>
</evidence>
<proteinExistence type="inferred from homology"/>
<dbReference type="Proteomes" id="UP001165393">
    <property type="component" value="Unassembled WGS sequence"/>
</dbReference>
<dbReference type="InterPro" id="IPR001509">
    <property type="entry name" value="Epimerase_deHydtase"/>
</dbReference>
<evidence type="ECO:0000259" key="3">
    <source>
        <dbReference type="Pfam" id="PF08338"/>
    </source>
</evidence>
<dbReference type="PANTHER" id="PTHR11092:SF0">
    <property type="entry name" value="EPIMERASE FAMILY PROTEIN SDR39U1"/>
    <property type="match status" value="1"/>
</dbReference>
<organism evidence="4 5">
    <name type="scientific">Echinimonas agarilytica</name>
    <dbReference type="NCBI Taxonomy" id="1215918"/>
    <lineage>
        <taxon>Bacteria</taxon>
        <taxon>Pseudomonadati</taxon>
        <taxon>Pseudomonadota</taxon>
        <taxon>Gammaproteobacteria</taxon>
        <taxon>Alteromonadales</taxon>
        <taxon>Echinimonadaceae</taxon>
        <taxon>Echinimonas</taxon>
    </lineage>
</organism>
<dbReference type="InterPro" id="IPR036291">
    <property type="entry name" value="NAD(P)-bd_dom_sf"/>
</dbReference>